<comment type="similarity">
    <text evidence="1">Belongs to the centrin family.</text>
</comment>
<dbReference type="PROSITE" id="PS51352">
    <property type="entry name" value="THIOREDOXIN_2"/>
    <property type="match status" value="1"/>
</dbReference>
<dbReference type="FunFam" id="1.10.238.10:FF:000178">
    <property type="entry name" value="Calmodulin-2 A"/>
    <property type="match status" value="1"/>
</dbReference>
<evidence type="ECO:0000256" key="2">
    <source>
        <dbReference type="ARBA" id="ARBA00020786"/>
    </source>
</evidence>
<feature type="domain" description="EF-hand" evidence="7">
    <location>
        <begin position="506"/>
        <end position="541"/>
    </location>
</feature>
<dbReference type="GO" id="GO:0016460">
    <property type="term" value="C:myosin II complex"/>
    <property type="evidence" value="ECO:0007669"/>
    <property type="project" value="TreeGrafter"/>
</dbReference>
<dbReference type="Pfam" id="PF00027">
    <property type="entry name" value="cNMP_binding"/>
    <property type="match status" value="1"/>
</dbReference>
<keyword evidence="3" id="KW-0677">Repeat</keyword>
<dbReference type="InterPro" id="IPR018247">
    <property type="entry name" value="EF_Hand_1_Ca_BS"/>
</dbReference>
<evidence type="ECO:0000259" key="6">
    <source>
        <dbReference type="PROSITE" id="PS50042"/>
    </source>
</evidence>
<evidence type="ECO:0000256" key="5">
    <source>
        <dbReference type="SAM" id="SignalP"/>
    </source>
</evidence>
<protein>
    <recommendedName>
        <fullName evidence="2">Calmodulin</fullName>
    </recommendedName>
</protein>
<evidence type="ECO:0000256" key="4">
    <source>
        <dbReference type="ARBA" id="ARBA00022837"/>
    </source>
</evidence>
<dbReference type="Pfam" id="PF13499">
    <property type="entry name" value="EF-hand_7"/>
    <property type="match status" value="1"/>
</dbReference>
<dbReference type="EMBL" id="HBFR01015819">
    <property type="protein sequence ID" value="CAD8884305.1"/>
    <property type="molecule type" value="Transcribed_RNA"/>
</dbReference>
<evidence type="ECO:0000259" key="8">
    <source>
        <dbReference type="PROSITE" id="PS51352"/>
    </source>
</evidence>
<organism evidence="9">
    <name type="scientific">Corethron hystrix</name>
    <dbReference type="NCBI Taxonomy" id="216773"/>
    <lineage>
        <taxon>Eukaryota</taxon>
        <taxon>Sar</taxon>
        <taxon>Stramenopiles</taxon>
        <taxon>Ochrophyta</taxon>
        <taxon>Bacillariophyta</taxon>
        <taxon>Coscinodiscophyceae</taxon>
        <taxon>Corethrophycidae</taxon>
        <taxon>Corethrales</taxon>
        <taxon>Corethraceae</taxon>
        <taxon>Corethron</taxon>
    </lineage>
</organism>
<dbReference type="Gene3D" id="1.10.238.10">
    <property type="entry name" value="EF-hand"/>
    <property type="match status" value="2"/>
</dbReference>
<sequence length="644" mass="70607">MSSSRISPGGLSALVLLVLAGCGPSDAFAPALIRGLGAVGHGAAEETNEYFRAGSRRSPRALSMSATPPTQWSESALYSATAENPVTDSYDPEVVESIERNDAGIYQFENESQYRNFLAAHPDRLTVLKFYAPWCRACKGLAPKYAAISKANENVLFCEMSIKDNKEFVKAMGVLALPSVQFYVGENIADNFPCGPSKVPIFKRKLATFLEKYVDDQGIVASSGDAPEDDCIDESVPCITRIGGVEDGINLTTQQIDTIRAVPYFATMPDADFAKVMEKGTVMAFEQGDVICKQGREGISFFVLAEGEVEIIVKTGYEDPLTTPASYLGATINMLRPMEYFGERSLITGEPRAASIVALTRVKCLAFKGFEMPTSTILAGRERADKKTVEKADLTSIDEKYGYSQTVKGDKLLEEISLASQKRGSVNSPKQIIGVDVEGADGENLAAEVDSAIEIKTESLLPLLVRFKLVRLAARCFDYITNNRVALGDANASYRRSLLVSRLTEAQQAEVREVFNLIDDSKDGYISLVEIKKAMESLGNPKSEEEVLEVIQCAAPGYEKSTKIGYEEFVGMMAEAEFYHLFVDTFNYLDKQDSGFVRAGDLLTVLRGMDSLMTDERTNILKVDDDDMLINYEQFSKMLLGAVL</sequence>
<keyword evidence="4" id="KW-0106">Calcium</keyword>
<dbReference type="InterPro" id="IPR018490">
    <property type="entry name" value="cNMP-bd_dom_sf"/>
</dbReference>
<dbReference type="PROSITE" id="PS50222">
    <property type="entry name" value="EF_HAND_2"/>
    <property type="match status" value="1"/>
</dbReference>
<name>A0A7S1BEY6_9STRA</name>
<dbReference type="PROSITE" id="PS00018">
    <property type="entry name" value="EF_HAND_1"/>
    <property type="match status" value="1"/>
</dbReference>
<dbReference type="SUPFAM" id="SSF52833">
    <property type="entry name" value="Thioredoxin-like"/>
    <property type="match status" value="1"/>
</dbReference>
<dbReference type="InterPro" id="IPR011992">
    <property type="entry name" value="EF-hand-dom_pair"/>
</dbReference>
<dbReference type="InterPro" id="IPR014710">
    <property type="entry name" value="RmlC-like_jellyroll"/>
</dbReference>
<evidence type="ECO:0000259" key="7">
    <source>
        <dbReference type="PROSITE" id="PS50222"/>
    </source>
</evidence>
<feature type="chain" id="PRO_5030504208" description="Calmodulin" evidence="5">
    <location>
        <begin position="28"/>
        <end position="644"/>
    </location>
</feature>
<dbReference type="AlphaFoldDB" id="A0A7S1BEY6"/>
<dbReference type="CDD" id="cd00038">
    <property type="entry name" value="CAP_ED"/>
    <property type="match status" value="1"/>
</dbReference>
<evidence type="ECO:0000256" key="3">
    <source>
        <dbReference type="ARBA" id="ARBA00022737"/>
    </source>
</evidence>
<dbReference type="PANTHER" id="PTHR23048:SF0">
    <property type="entry name" value="CALMODULIN LIKE 3"/>
    <property type="match status" value="1"/>
</dbReference>
<gene>
    <name evidence="9" type="ORF">CHYS00102_LOCUS11502</name>
</gene>
<dbReference type="Pfam" id="PF00085">
    <property type="entry name" value="Thioredoxin"/>
    <property type="match status" value="1"/>
</dbReference>
<dbReference type="PROSITE" id="PS51257">
    <property type="entry name" value="PROKAR_LIPOPROTEIN"/>
    <property type="match status" value="1"/>
</dbReference>
<dbReference type="PRINTS" id="PR00103">
    <property type="entry name" value="CAMPKINASE"/>
</dbReference>
<evidence type="ECO:0000313" key="9">
    <source>
        <dbReference type="EMBL" id="CAD8884305.1"/>
    </source>
</evidence>
<dbReference type="SUPFAM" id="SSF51206">
    <property type="entry name" value="cAMP-binding domain-like"/>
    <property type="match status" value="1"/>
</dbReference>
<dbReference type="PROSITE" id="PS00889">
    <property type="entry name" value="CNMP_BINDING_2"/>
    <property type="match status" value="1"/>
</dbReference>
<accession>A0A7S1BEY6</accession>
<feature type="domain" description="Cyclic nucleotide-binding" evidence="6">
    <location>
        <begin position="264"/>
        <end position="367"/>
    </location>
</feature>
<dbReference type="SMART" id="SM00100">
    <property type="entry name" value="cNMP"/>
    <property type="match status" value="1"/>
</dbReference>
<dbReference type="InterPro" id="IPR050230">
    <property type="entry name" value="CALM/Myosin/TropC-like"/>
</dbReference>
<dbReference type="InterPro" id="IPR000595">
    <property type="entry name" value="cNMP-bd_dom"/>
</dbReference>
<dbReference type="SUPFAM" id="SSF47473">
    <property type="entry name" value="EF-hand"/>
    <property type="match status" value="1"/>
</dbReference>
<proteinExistence type="inferred from homology"/>
<dbReference type="InterPro" id="IPR018488">
    <property type="entry name" value="cNMP-bd_CS"/>
</dbReference>
<feature type="domain" description="Thioredoxin" evidence="8">
    <location>
        <begin position="76"/>
        <end position="211"/>
    </location>
</feature>
<dbReference type="CDD" id="cd00051">
    <property type="entry name" value="EFh"/>
    <property type="match status" value="1"/>
</dbReference>
<dbReference type="PANTHER" id="PTHR23048">
    <property type="entry name" value="MYOSIN LIGHT CHAIN 1, 3"/>
    <property type="match status" value="1"/>
</dbReference>
<dbReference type="Gene3D" id="3.40.30.10">
    <property type="entry name" value="Glutaredoxin"/>
    <property type="match status" value="1"/>
</dbReference>
<dbReference type="PROSITE" id="PS50042">
    <property type="entry name" value="CNMP_BINDING_3"/>
    <property type="match status" value="1"/>
</dbReference>
<dbReference type="SMART" id="SM00054">
    <property type="entry name" value="EFh"/>
    <property type="match status" value="2"/>
</dbReference>
<dbReference type="InterPro" id="IPR013766">
    <property type="entry name" value="Thioredoxin_domain"/>
</dbReference>
<feature type="signal peptide" evidence="5">
    <location>
        <begin position="1"/>
        <end position="27"/>
    </location>
</feature>
<dbReference type="CDD" id="cd02947">
    <property type="entry name" value="TRX_family"/>
    <property type="match status" value="1"/>
</dbReference>
<dbReference type="InterPro" id="IPR002048">
    <property type="entry name" value="EF_hand_dom"/>
</dbReference>
<keyword evidence="5" id="KW-0732">Signal</keyword>
<dbReference type="GO" id="GO:0005509">
    <property type="term" value="F:calcium ion binding"/>
    <property type="evidence" value="ECO:0007669"/>
    <property type="project" value="InterPro"/>
</dbReference>
<reference evidence="9" key="1">
    <citation type="submission" date="2021-01" db="EMBL/GenBank/DDBJ databases">
        <authorList>
            <person name="Corre E."/>
            <person name="Pelletier E."/>
            <person name="Niang G."/>
            <person name="Scheremetjew M."/>
            <person name="Finn R."/>
            <person name="Kale V."/>
            <person name="Holt S."/>
            <person name="Cochrane G."/>
            <person name="Meng A."/>
            <person name="Brown T."/>
            <person name="Cohen L."/>
        </authorList>
    </citation>
    <scope>NUCLEOTIDE SEQUENCE</scope>
    <source>
        <strain evidence="9">308</strain>
    </source>
</reference>
<dbReference type="Gene3D" id="2.60.120.10">
    <property type="entry name" value="Jelly Rolls"/>
    <property type="match status" value="1"/>
</dbReference>
<dbReference type="InterPro" id="IPR036249">
    <property type="entry name" value="Thioredoxin-like_sf"/>
</dbReference>
<evidence type="ECO:0000256" key="1">
    <source>
        <dbReference type="ARBA" id="ARBA00005253"/>
    </source>
</evidence>